<protein>
    <submittedName>
        <fullName evidence="1">Putative ankyrin repeat-containing domain protein</fullName>
    </submittedName>
</protein>
<dbReference type="AlphaFoldDB" id="A0A0F3PF06"/>
<reference evidence="1 2" key="1">
    <citation type="submission" date="2015-01" db="EMBL/GenBank/DDBJ databases">
        <title>Genome Sequencing of Rickettsiales.</title>
        <authorList>
            <person name="Daugherty S.C."/>
            <person name="Su Q."/>
            <person name="Abolude K."/>
            <person name="Beier-Sexton M."/>
            <person name="Carlyon J.A."/>
            <person name="Carter R."/>
            <person name="Day N.P."/>
            <person name="Dumler S.J."/>
            <person name="Dyachenko V."/>
            <person name="Godinez A."/>
            <person name="Kurtti T.J."/>
            <person name="Lichay M."/>
            <person name="Mullins K.E."/>
            <person name="Ott S."/>
            <person name="Pappas-Brown V."/>
            <person name="Paris D.H."/>
            <person name="Patel P."/>
            <person name="Richards A.L."/>
            <person name="Sadzewicz L."/>
            <person name="Sears K."/>
            <person name="Seidman D."/>
            <person name="Sengamalay N."/>
            <person name="Stenos J."/>
            <person name="Tallon L.J."/>
            <person name="Vincent G."/>
            <person name="Fraser C.M."/>
            <person name="Munderloh U."/>
            <person name="Dunning-Hotopp J.C."/>
        </authorList>
    </citation>
    <scope>NUCLEOTIDE SEQUENCE [LARGE SCALE GENOMIC DNA]</scope>
    <source>
        <strain evidence="1 2">Ect</strain>
    </source>
</reference>
<accession>A0A0F3PF06</accession>
<sequence>MPKISKLINIFKSCIGKGSNAKECKTAPEKCFMIYALVLTIV</sequence>
<dbReference type="EMBL" id="LAOC01000001">
    <property type="protein sequence ID" value="KJV78945.1"/>
    <property type="molecule type" value="Genomic_DNA"/>
</dbReference>
<evidence type="ECO:0000313" key="1">
    <source>
        <dbReference type="EMBL" id="KJV78945.1"/>
    </source>
</evidence>
<name>A0A0F3PF06_RICRH</name>
<evidence type="ECO:0000313" key="2">
    <source>
        <dbReference type="Proteomes" id="UP000033591"/>
    </source>
</evidence>
<gene>
    <name evidence="1" type="ORF">RMAECT_1169</name>
</gene>
<organism evidence="1 2">
    <name type="scientific">Rickettsia rhipicephali str. Ect</name>
    <dbReference type="NCBI Taxonomy" id="1359199"/>
    <lineage>
        <taxon>Bacteria</taxon>
        <taxon>Pseudomonadati</taxon>
        <taxon>Pseudomonadota</taxon>
        <taxon>Alphaproteobacteria</taxon>
        <taxon>Rickettsiales</taxon>
        <taxon>Rickettsiaceae</taxon>
        <taxon>Rickettsieae</taxon>
        <taxon>Rickettsia</taxon>
        <taxon>spotted fever group</taxon>
    </lineage>
</organism>
<dbReference type="Proteomes" id="UP000033591">
    <property type="component" value="Unassembled WGS sequence"/>
</dbReference>
<comment type="caution">
    <text evidence="1">The sequence shown here is derived from an EMBL/GenBank/DDBJ whole genome shotgun (WGS) entry which is preliminary data.</text>
</comment>
<proteinExistence type="predicted"/>
<dbReference type="PATRIC" id="fig|1359199.3.peg.1151"/>